<dbReference type="Araport" id="AT1G34070"/>
<dbReference type="SMR" id="Q9FX16"/>
<dbReference type="eggNOG" id="KOG0017">
    <property type="taxonomic scope" value="Eukaryota"/>
</dbReference>
<dbReference type="HOGENOM" id="CLU_904135_0_0_1"/>
<feature type="region of interest" description="Disordered" evidence="1">
    <location>
        <begin position="226"/>
        <end position="246"/>
    </location>
</feature>
<dbReference type="ExpressionAtlas" id="Q9FX16">
    <property type="expression patterns" value="baseline and differential"/>
</dbReference>
<protein>
    <submittedName>
        <fullName evidence="4">Copia-like polyprotein/retrotransposon</fullName>
    </submittedName>
    <submittedName>
        <fullName evidence="3">F12G12.10 protein</fullName>
    </submittedName>
</protein>
<dbReference type="AlphaFoldDB" id="Q9FX16"/>
<name>Q9FX16_ARATH</name>
<dbReference type="EMBL" id="AC015446">
    <property type="protein sequence ID" value="AAG12529.1"/>
    <property type="molecule type" value="Genomic_DNA"/>
</dbReference>
<reference evidence="4 5" key="1">
    <citation type="journal article" date="2000" name="Nature">
        <title>Sequence and analysis of chromosome 1 of the plant Arabidopsis thaliana.</title>
        <authorList>
            <person name="Theologis A."/>
            <person name="Ecker J.R."/>
            <person name="Palm C.J."/>
            <person name="Federspiel N.A."/>
            <person name="Kaul S."/>
            <person name="White O."/>
            <person name="Alonso J."/>
            <person name="Altafi H."/>
            <person name="Araujo R."/>
            <person name="Bowman C.L."/>
            <person name="Brooks S.Y."/>
            <person name="Buehler E."/>
            <person name="Chan A."/>
            <person name="Chao Q."/>
            <person name="Chen H."/>
            <person name="Cheuk R.F."/>
            <person name="Chin C.W."/>
            <person name="Chung M.K."/>
            <person name="Conn L."/>
            <person name="Conway A.B."/>
            <person name="Conway A.R."/>
            <person name="Creasy T.H."/>
            <person name="Dewar K."/>
            <person name="Dunn P."/>
            <person name="Etgu P."/>
            <person name="Feldblyum T.V."/>
            <person name="Feng J."/>
            <person name="Fong B."/>
            <person name="Fujii C.Y."/>
            <person name="Gill J.E."/>
            <person name="Goldsmith A.D."/>
            <person name="Haas B."/>
            <person name="Hansen N.F."/>
            <person name="Hughes B."/>
            <person name="Huizar L."/>
            <person name="Hunter J.L."/>
            <person name="Jenkins J."/>
            <person name="Johnson-Hopson C."/>
            <person name="Khan S."/>
            <person name="Khaykin E."/>
            <person name="Kim C.J."/>
            <person name="Koo H.L."/>
            <person name="Kremenetskaia I."/>
            <person name="Kurtz D.B."/>
            <person name="Kwan A."/>
            <person name="Lam B."/>
            <person name="Langin-Hooper S."/>
            <person name="Lee A."/>
            <person name="Lee J.M."/>
            <person name="Lenz C.A."/>
            <person name="Li J.H."/>
            <person name="Li Y."/>
            <person name="Lin X."/>
            <person name="Liu S.X."/>
            <person name="Liu Z.A."/>
            <person name="Luros J.S."/>
            <person name="Maiti R."/>
            <person name="Marziali A."/>
            <person name="Militscher J."/>
            <person name="Miranda M."/>
            <person name="Nguyen M."/>
            <person name="Nierman W.C."/>
            <person name="Osborne B.I."/>
            <person name="Pai G."/>
            <person name="Peterson J."/>
            <person name="Pham P.K."/>
            <person name="Rizzo M."/>
            <person name="Rooney T."/>
            <person name="Rowley D."/>
            <person name="Sakano H."/>
            <person name="Salzberg S.L."/>
            <person name="Schwartz J.R."/>
            <person name="Shinn P."/>
            <person name="Southwick A.M."/>
            <person name="Sun H."/>
            <person name="Tallon L.J."/>
            <person name="Tambunga G."/>
            <person name="Toriumi M.J."/>
            <person name="Town C.D."/>
            <person name="Utterback T."/>
            <person name="Van Aken S."/>
            <person name="Vaysberg M."/>
            <person name="Vysotskaia V.S."/>
            <person name="Walker M."/>
            <person name="Wu D."/>
            <person name="Yu G."/>
            <person name="Fraser C.M."/>
            <person name="Venter J.C."/>
            <person name="Davis R.W."/>
        </authorList>
    </citation>
    <scope>NUCLEOTIDE SEQUENCE [LARGE SCALE GENOMIC DNA]</scope>
    <source>
        <strain evidence="5">cv. Columbia</strain>
    </source>
</reference>
<dbReference type="PANTHER" id="PTHR47481">
    <property type="match status" value="1"/>
</dbReference>
<reference evidence="4" key="4">
    <citation type="submission" date="2016-05" db="EMBL/GenBank/DDBJ databases">
        <authorList>
            <person name="Krishnakumar V."/>
            <person name="Cheng C.-Y."/>
            <person name="Chan A.P."/>
            <person name="Schobel S."/>
            <person name="Kim M."/>
            <person name="Ferlanti E.S."/>
            <person name="Belyaeva I."/>
            <person name="Rosen B.D."/>
            <person name="Micklem G."/>
            <person name="Miller J.R."/>
            <person name="Vaughn M."/>
            <person name="Town C.D."/>
        </authorList>
    </citation>
    <scope>NUCLEOTIDE SEQUENCE</scope>
</reference>
<keyword evidence="5" id="KW-1185">Reference proteome</keyword>
<dbReference type="DNASU" id="840305"/>
<dbReference type="KEGG" id="ath:AT1G34070"/>
<dbReference type="GeneID" id="840305"/>
<accession>Q9FX16</accession>
<organism evidence="3">
    <name type="scientific">Arabidopsis thaliana</name>
    <name type="common">Mouse-ear cress</name>
    <dbReference type="NCBI Taxonomy" id="3702"/>
    <lineage>
        <taxon>Eukaryota</taxon>
        <taxon>Viridiplantae</taxon>
        <taxon>Streptophyta</taxon>
        <taxon>Embryophyta</taxon>
        <taxon>Tracheophyta</taxon>
        <taxon>Spermatophyta</taxon>
        <taxon>Magnoliopsida</taxon>
        <taxon>eudicotyledons</taxon>
        <taxon>Gunneridae</taxon>
        <taxon>Pentapetalae</taxon>
        <taxon>rosids</taxon>
        <taxon>malvids</taxon>
        <taxon>Brassicales</taxon>
        <taxon>Brassicaceae</taxon>
        <taxon>Camelineae</taxon>
        <taxon>Arabidopsis</taxon>
    </lineage>
</organism>
<dbReference type="Pfam" id="PF14223">
    <property type="entry name" value="Retrotran_gag_2"/>
    <property type="match status" value="1"/>
</dbReference>
<gene>
    <name evidence="2 4" type="ordered locus">At1g34070</name>
    <name evidence="3" type="ORF">F12G12.10</name>
    <name evidence="4" type="ORF">F12G12_10</name>
</gene>
<reference evidence="3" key="2">
    <citation type="submission" date="2000-09" db="EMBL/GenBank/DDBJ databases">
        <authorList>
            <person name="Federspiel N.A."/>
            <person name="Palm C.J."/>
            <person name="Conway A.B."/>
            <person name="Conn L."/>
            <person name="Hansen N.F."/>
            <person name="Altafi H."/>
            <person name="Nguyen M."/>
            <person name="Lam B."/>
            <person name="Southwick A."/>
            <person name="Miranda M."/>
            <person name="Brooks S."/>
            <person name="Buehler E."/>
            <person name="Chao Q."/>
            <person name="Chin C."/>
            <person name="Chiou J."/>
            <person name="Choi E."/>
            <person name="Gonzalez A."/>
            <person name="Howng B."/>
            <person name="Johnson-Hopson C."/>
            <person name="Khan S."/>
            <person name="Kim C."/>
            <person name="Koo T."/>
            <person name="Lee J.M."/>
            <person name="Lenz C."/>
            <person name="Liu A."/>
            <person name="Liu S."/>
            <person name="Mukharsky N."/>
            <person name="Pham P."/>
            <person name="Sakano H."/>
            <person name="Shinn P."/>
            <person name="Toriumi M."/>
            <person name="Vaysberg M."/>
            <person name="Yu G."/>
            <person name="Ecker J."/>
            <person name="Theologis A."/>
            <person name="Davis R.W."/>
        </authorList>
    </citation>
    <scope>NUCLEOTIDE SEQUENCE</scope>
</reference>
<dbReference type="TAIR" id="AT1G34070"/>
<feature type="compositionally biased region" description="Low complexity" evidence="1">
    <location>
        <begin position="234"/>
        <end position="246"/>
    </location>
</feature>
<evidence type="ECO:0000313" key="2">
    <source>
        <dbReference type="Araport" id="AT1G34070"/>
    </source>
</evidence>
<dbReference type="OMA" id="NNIFRGR"/>
<evidence type="ECO:0000313" key="4">
    <source>
        <dbReference type="EMBL" id="AEE31669.1"/>
    </source>
</evidence>
<reference evidence="4" key="3">
    <citation type="submission" date="2011-02" db="EMBL/GenBank/DDBJ databases">
        <authorList>
            <consortium name="TAIR"/>
            <person name="Swarbreck D."/>
            <person name="Lamesch P."/>
            <person name="Wilks C."/>
            <person name="Huala E."/>
        </authorList>
    </citation>
    <scope>NUCLEOTIDE SEQUENCE</scope>
</reference>
<dbReference type="EMBL" id="CP002684">
    <property type="protein sequence ID" value="AEE31669.1"/>
    <property type="molecule type" value="Genomic_DNA"/>
</dbReference>
<evidence type="ECO:0000313" key="3">
    <source>
        <dbReference type="EMBL" id="AAG12529.1"/>
    </source>
</evidence>
<reference evidence="5" key="5">
    <citation type="journal article" date="2017" name="Plant J.">
        <title>Araport11: a complete reannotation of the Arabidopsis thaliana reference genome.</title>
        <authorList>
            <person name="Cheng C.Y."/>
            <person name="Krishnakumar V."/>
            <person name="Chan A.P."/>
            <person name="Thibaud-Nissen F."/>
            <person name="Schobel S."/>
            <person name="Town C.D."/>
        </authorList>
    </citation>
    <scope>GENOME REANNOTATION</scope>
    <source>
        <strain evidence="5">cv. Columbia</strain>
    </source>
</reference>
<evidence type="ECO:0000313" key="5">
    <source>
        <dbReference type="Proteomes" id="UP000006548"/>
    </source>
</evidence>
<dbReference type="PANTHER" id="PTHR47481:SF41">
    <property type="entry name" value="COPIA-LIKE POLYPROTEIN_RETROTRANSPOSON"/>
    <property type="match status" value="1"/>
</dbReference>
<dbReference type="PIR" id="G86464">
    <property type="entry name" value="G86464"/>
</dbReference>
<proteinExistence type="predicted"/>
<sequence length="308" mass="35289">MVVVMNPEQIYGVSNIKSHIPVMLDIEESNYDAWRELFLTHCLSFDVMGHIDGTLLPTNANDVNWQKRDGIVKLSLYGTLTPKQFQGSFVTSSTSRDIWLRIKNQFRNNKDARALRLDSELRTKDIGDMRVADYYRKMKKLADSLRNVDVPVTDRNLVMYVLNGLNPKFDNIINVIKHRQPFPSFDDAATMLQEEEDRLKRAIKPNPTHVDHSSSSTVLACSEAPPVTNFQRSGGNQMGYRGRGRGNNIFRGRGGRFSYYNMPTFNSWNRPPFYQNSYQMWNHPWGYPPYVNTNGGNGLGLLGPRPAY</sequence>
<dbReference type="Proteomes" id="UP000006548">
    <property type="component" value="Chromosome 1"/>
</dbReference>
<dbReference type="PaxDb" id="3702-AT1G34070.1"/>
<evidence type="ECO:0000256" key="1">
    <source>
        <dbReference type="SAM" id="MobiDB-lite"/>
    </source>
</evidence>